<sequence>MIKFSTTVAFCGKPTIDQKANTIDSPFGITSRSKLAYDFDNQHVSFEKMFKWLTVNGYPYAPYLQQDGHRISSNFGACYVVFVDIDHGMSIQELLDDDLYRCYGSGYYTTASHTDDNPRFRILFRLDKPITKADTLVLLYKALIRYYGTKVADKACKDPCRMFYGSVNAKHKEITERTLPVNIVRKALKKQRKHEAKAIQVRSKANTKQVAAVDHNRKPLSDEYKEQVLTLARGMYLGHYPSWIRFAWGMKDGGYDVADFCYVTQGMMSQKSRADAIRVWNDGAPGRITMGTCIYMLKQHYGNDCLDGVKKYAVPLTRKPAASDYEKATDINCLISDPGTGKSYLVCESINNSTDKYMIAVPSHDLQKEYRANITNSLAINYQGQKVGLQLKYAIANKERTIITTHAALLSCIEKPTFNQLKDYHLYIDEVFQPLTMEMLTLEKSIAPDGILKRICSFHKVRDCPGFKRLKIKDRKQFERYLKTSDTKSTVENEKTKVLLKTIADPTKVVMICKMERSKNGNYCVATLFNIHLFRYFKSVTIVSAFMEYTMLYHLLHRYYNMMDVTKNFSITRNLDHRFSSLVLMPLTENNYSKYYRDRTRFFPKDEREFYVDYCNDHGTHYPDALSFKEFVEQVVSGCDEFDADCTLMVNNKDQGDPEVGEKISAMSHGINMYQRRRSITYAGAFNLPPWAMPFLKKLLPDYDPWFEMNVLTAIQTIMRTSLRNTKSKDIVNALVSDKRTCIEIKSLLKGLPEIKAHCLTNVYDHYALNSESKGRSRLTEEEKRERKQKANAKYNAIHNPRRSNKGIFD</sequence>
<dbReference type="RefSeq" id="WP_064038645.1">
    <property type="nucleotide sequence ID" value="NZ_LUUH01000101.1"/>
</dbReference>
<feature type="region of interest" description="Disordered" evidence="1">
    <location>
        <begin position="775"/>
        <end position="810"/>
    </location>
</feature>
<evidence type="ECO:0000313" key="2">
    <source>
        <dbReference type="EMBL" id="OAH97370.1"/>
    </source>
</evidence>
<dbReference type="Proteomes" id="UP000077763">
    <property type="component" value="Unassembled WGS sequence"/>
</dbReference>
<evidence type="ECO:0000256" key="1">
    <source>
        <dbReference type="SAM" id="MobiDB-lite"/>
    </source>
</evidence>
<dbReference type="EMBL" id="LUUH01000101">
    <property type="protein sequence ID" value="OAH97370.1"/>
    <property type="molecule type" value="Genomic_DNA"/>
</dbReference>
<gene>
    <name evidence="2" type="ORF">A1353_23065</name>
</gene>
<comment type="caution">
    <text evidence="2">The sequence shown here is derived from an EMBL/GenBank/DDBJ whole genome shotgun (WGS) entry which is preliminary data.</text>
</comment>
<accession>A0A177LVI9</accession>
<dbReference type="Gene3D" id="3.40.50.300">
    <property type="entry name" value="P-loop containing nucleotide triphosphate hydrolases"/>
    <property type="match status" value="1"/>
</dbReference>
<organism evidence="2 3">
    <name type="scientific">Methylomonas methanica</name>
    <dbReference type="NCBI Taxonomy" id="421"/>
    <lineage>
        <taxon>Bacteria</taxon>
        <taxon>Pseudomonadati</taxon>
        <taxon>Pseudomonadota</taxon>
        <taxon>Gammaproteobacteria</taxon>
        <taxon>Methylococcales</taxon>
        <taxon>Methylococcaceae</taxon>
        <taxon>Methylomonas</taxon>
    </lineage>
</organism>
<evidence type="ECO:0000313" key="3">
    <source>
        <dbReference type="Proteomes" id="UP000077763"/>
    </source>
</evidence>
<dbReference type="AlphaFoldDB" id="A0A177LVI9"/>
<protein>
    <submittedName>
        <fullName evidence="2">Uncharacterized protein</fullName>
    </submittedName>
</protein>
<feature type="compositionally biased region" description="Basic and acidic residues" evidence="1">
    <location>
        <begin position="775"/>
        <end position="786"/>
    </location>
</feature>
<proteinExistence type="predicted"/>
<reference evidence="2 3" key="1">
    <citation type="submission" date="2016-03" db="EMBL/GenBank/DDBJ databases">
        <authorList>
            <person name="Ploux O."/>
        </authorList>
    </citation>
    <scope>NUCLEOTIDE SEQUENCE [LARGE SCALE GENOMIC DNA]</scope>
    <source>
        <strain evidence="2 3">R-45371</strain>
    </source>
</reference>
<dbReference type="InterPro" id="IPR027417">
    <property type="entry name" value="P-loop_NTPase"/>
</dbReference>
<name>A0A177LVI9_METMH</name>
<feature type="compositionally biased region" description="Basic residues" evidence="1">
    <location>
        <begin position="800"/>
        <end position="810"/>
    </location>
</feature>